<keyword evidence="3" id="KW-0238">DNA-binding</keyword>
<dbReference type="PANTHER" id="PTHR30118">
    <property type="entry name" value="HTH-TYPE TRANSCRIPTIONAL REGULATOR LEUO-RELATED"/>
    <property type="match status" value="1"/>
</dbReference>
<dbReference type="SUPFAM" id="SSF53850">
    <property type="entry name" value="Periplasmic binding protein-like II"/>
    <property type="match status" value="1"/>
</dbReference>
<dbReference type="Gene3D" id="1.10.10.10">
    <property type="entry name" value="Winged helix-like DNA-binding domain superfamily/Winged helix DNA-binding domain"/>
    <property type="match status" value="1"/>
</dbReference>
<keyword evidence="7" id="KW-1185">Reference proteome</keyword>
<comment type="caution">
    <text evidence="6">The sequence shown here is derived from an EMBL/GenBank/DDBJ whole genome shotgun (WGS) entry which is preliminary data.</text>
</comment>
<dbReference type="InterPro" id="IPR036388">
    <property type="entry name" value="WH-like_DNA-bd_sf"/>
</dbReference>
<dbReference type="OrthoDB" id="6395715at2"/>
<protein>
    <submittedName>
        <fullName evidence="6">LysR family transcriptional regulator</fullName>
    </submittedName>
</protein>
<evidence type="ECO:0000313" key="7">
    <source>
        <dbReference type="Proteomes" id="UP000282060"/>
    </source>
</evidence>
<reference evidence="6 7" key="1">
    <citation type="submission" date="2018-12" db="EMBL/GenBank/DDBJ databases">
        <authorList>
            <person name="Yu L."/>
        </authorList>
    </citation>
    <scope>NUCLEOTIDE SEQUENCE [LARGE SCALE GENOMIC DNA]</scope>
    <source>
        <strain evidence="6 7">HAW-EB5</strain>
    </source>
</reference>
<dbReference type="RefSeq" id="WP_126507148.1">
    <property type="nucleotide sequence ID" value="NZ_RXNV01000009.1"/>
</dbReference>
<evidence type="ECO:0000256" key="3">
    <source>
        <dbReference type="ARBA" id="ARBA00023125"/>
    </source>
</evidence>
<dbReference type="PROSITE" id="PS50931">
    <property type="entry name" value="HTH_LYSR"/>
    <property type="match status" value="1"/>
</dbReference>
<dbReference type="Proteomes" id="UP000282060">
    <property type="component" value="Unassembled WGS sequence"/>
</dbReference>
<dbReference type="AlphaFoldDB" id="A0A3S0KLZ4"/>
<dbReference type="GO" id="GO:0003677">
    <property type="term" value="F:DNA binding"/>
    <property type="evidence" value="ECO:0007669"/>
    <property type="project" value="UniProtKB-KW"/>
</dbReference>
<dbReference type="EMBL" id="RXNV01000009">
    <property type="protein sequence ID" value="RTR29735.1"/>
    <property type="molecule type" value="Genomic_DNA"/>
</dbReference>
<proteinExistence type="inferred from homology"/>
<keyword evidence="2" id="KW-0805">Transcription regulation</keyword>
<feature type="domain" description="HTH lysR-type" evidence="5">
    <location>
        <begin position="9"/>
        <end position="66"/>
    </location>
</feature>
<evidence type="ECO:0000259" key="5">
    <source>
        <dbReference type="PROSITE" id="PS50931"/>
    </source>
</evidence>
<accession>A0A3S0KLZ4</accession>
<organism evidence="6 7">
    <name type="scientific">Shewanella atlantica</name>
    <dbReference type="NCBI Taxonomy" id="271099"/>
    <lineage>
        <taxon>Bacteria</taxon>
        <taxon>Pseudomonadati</taxon>
        <taxon>Pseudomonadota</taxon>
        <taxon>Gammaproteobacteria</taxon>
        <taxon>Alteromonadales</taxon>
        <taxon>Shewanellaceae</taxon>
        <taxon>Shewanella</taxon>
    </lineage>
</organism>
<dbReference type="Gene3D" id="3.40.190.10">
    <property type="entry name" value="Periplasmic binding protein-like II"/>
    <property type="match status" value="2"/>
</dbReference>
<gene>
    <name evidence="6" type="ORF">EKG39_16840</name>
</gene>
<dbReference type="InterPro" id="IPR000847">
    <property type="entry name" value="LysR_HTH_N"/>
</dbReference>
<evidence type="ECO:0000256" key="1">
    <source>
        <dbReference type="ARBA" id="ARBA00009437"/>
    </source>
</evidence>
<sequence length="316" mass="35801">MSIDKLLNLNLLSIEIFCQVYLKQAVIDVADHLALSQPKVSRELNALRKAFSDPLFIRQNNRLEATELAHNLYPQLQEMLKASTQAQQYLNNIQHQREPSFTIATVPQLEINLPQTILKAAEKNNTKTNVTLCPWTKSSIEEFQNGDLDAAICFEPADRKGILSKPIIQHRGGHLIAREGHPIWHNPVIDEMINYPIVKLITMPFPANKSPLVNYAKRQGKKLEVFATVSDLGSAANTLLNSNAIIIVGVRAAVNFLQNIKGLHAEILDYQQDKDILKNFSYPTTYLWLKHNQEGQVSAPQWLQQSLEKFITEAHR</sequence>
<dbReference type="InterPro" id="IPR036390">
    <property type="entry name" value="WH_DNA-bd_sf"/>
</dbReference>
<dbReference type="PANTHER" id="PTHR30118:SF15">
    <property type="entry name" value="TRANSCRIPTIONAL REGULATORY PROTEIN"/>
    <property type="match status" value="1"/>
</dbReference>
<dbReference type="Pfam" id="PF00126">
    <property type="entry name" value="HTH_1"/>
    <property type="match status" value="1"/>
</dbReference>
<dbReference type="GO" id="GO:0003700">
    <property type="term" value="F:DNA-binding transcription factor activity"/>
    <property type="evidence" value="ECO:0007669"/>
    <property type="project" value="InterPro"/>
</dbReference>
<evidence type="ECO:0000256" key="2">
    <source>
        <dbReference type="ARBA" id="ARBA00023015"/>
    </source>
</evidence>
<keyword evidence="4" id="KW-0804">Transcription</keyword>
<evidence type="ECO:0000313" key="6">
    <source>
        <dbReference type="EMBL" id="RTR29735.1"/>
    </source>
</evidence>
<comment type="similarity">
    <text evidence="1">Belongs to the LysR transcriptional regulatory family.</text>
</comment>
<name>A0A3S0KLZ4_9GAMM</name>
<dbReference type="SUPFAM" id="SSF46785">
    <property type="entry name" value="Winged helix' DNA-binding domain"/>
    <property type="match status" value="1"/>
</dbReference>
<evidence type="ECO:0000256" key="4">
    <source>
        <dbReference type="ARBA" id="ARBA00023163"/>
    </source>
</evidence>
<dbReference type="InterPro" id="IPR050389">
    <property type="entry name" value="LysR-type_TF"/>
</dbReference>